<gene>
    <name evidence="8" type="ORF">CAPTEDRAFT_96648</name>
</gene>
<dbReference type="Gene3D" id="1.20.1070.10">
    <property type="entry name" value="Rhodopsin 7-helix transmembrane proteins"/>
    <property type="match status" value="1"/>
</dbReference>
<keyword evidence="5" id="KW-0297">G-protein coupled receptor</keyword>
<keyword evidence="5" id="KW-0807">Transducer</keyword>
<feature type="transmembrane region" description="Helical" evidence="6">
    <location>
        <begin position="199"/>
        <end position="219"/>
    </location>
</feature>
<name>R7UK92_CAPTE</name>
<feature type="transmembrane region" description="Helical" evidence="6">
    <location>
        <begin position="69"/>
        <end position="90"/>
    </location>
</feature>
<dbReference type="PROSITE" id="PS00237">
    <property type="entry name" value="G_PROTEIN_RECEP_F1_1"/>
    <property type="match status" value="1"/>
</dbReference>
<reference evidence="9" key="3">
    <citation type="submission" date="2015-06" db="UniProtKB">
        <authorList>
            <consortium name="EnsemblMetazoa"/>
        </authorList>
    </citation>
    <scope>IDENTIFICATION</scope>
</reference>
<keyword evidence="10" id="KW-1185">Reference proteome</keyword>
<feature type="transmembrane region" description="Helical" evidence="6">
    <location>
        <begin position="258"/>
        <end position="280"/>
    </location>
</feature>
<dbReference type="OrthoDB" id="9631784at2759"/>
<dbReference type="SUPFAM" id="SSF81321">
    <property type="entry name" value="Family A G protein-coupled receptor-like"/>
    <property type="match status" value="1"/>
</dbReference>
<dbReference type="EMBL" id="AMQN01001170">
    <property type="status" value="NOT_ANNOTATED_CDS"/>
    <property type="molecule type" value="Genomic_DNA"/>
</dbReference>
<sequence>MQFINQTDIYSTESLLSDFTPGPNPASDNNNNVLDNAYYTIGTVGVLDNSLVILTLVKRRSNFLRRNCYRFILHQSIIDLVASVFLILTTRFHQMTGLPAGLASEVNCRVWLTNLFLWGPFMISTYNLIAMTFERYFAVLKPVAYKSSSKGAIFITSVISTWTLGMTFNALMKIITSGVVNGRCRVLYHWSSPEARQGFGILTIVIEYFLPLVILIFCYSHMIYILKQMGSVVRPVADHVTNKASSNRFRARKNITKTMLWVSICFVLCWTSNQVYFLLMNLGFNLTTKTNFYKFTVIAAFLNCCVNPFVYLVKDSAFRKAVRDVVLGSKTSSVEVTGTE</sequence>
<keyword evidence="3 6" id="KW-1133">Transmembrane helix</keyword>
<evidence type="ECO:0000259" key="7">
    <source>
        <dbReference type="PROSITE" id="PS50262"/>
    </source>
</evidence>
<feature type="transmembrane region" description="Helical" evidence="6">
    <location>
        <begin position="292"/>
        <end position="313"/>
    </location>
</feature>
<dbReference type="InterPro" id="IPR017452">
    <property type="entry name" value="GPCR_Rhodpsn_7TM"/>
</dbReference>
<feature type="transmembrane region" description="Helical" evidence="6">
    <location>
        <begin position="37"/>
        <end position="57"/>
    </location>
</feature>
<dbReference type="PRINTS" id="PR00237">
    <property type="entry name" value="GPCRRHODOPSN"/>
</dbReference>
<accession>R7UK92</accession>
<dbReference type="EnsemblMetazoa" id="CapteT96648">
    <property type="protein sequence ID" value="CapteP96648"/>
    <property type="gene ID" value="CapteG96648"/>
</dbReference>
<evidence type="ECO:0000256" key="3">
    <source>
        <dbReference type="ARBA" id="ARBA00022989"/>
    </source>
</evidence>
<evidence type="ECO:0000256" key="4">
    <source>
        <dbReference type="ARBA" id="ARBA00023136"/>
    </source>
</evidence>
<comment type="similarity">
    <text evidence="5">Belongs to the G-protein coupled receptor 1 family.</text>
</comment>
<feature type="transmembrane region" description="Helical" evidence="6">
    <location>
        <begin position="110"/>
        <end position="130"/>
    </location>
</feature>
<feature type="transmembrane region" description="Helical" evidence="6">
    <location>
        <begin position="151"/>
        <end position="172"/>
    </location>
</feature>
<dbReference type="InterPro" id="IPR000276">
    <property type="entry name" value="GPCR_Rhodpsn"/>
</dbReference>
<dbReference type="EMBL" id="KB300511">
    <property type="protein sequence ID" value="ELU06600.1"/>
    <property type="molecule type" value="Genomic_DNA"/>
</dbReference>
<reference evidence="10" key="1">
    <citation type="submission" date="2012-12" db="EMBL/GenBank/DDBJ databases">
        <authorList>
            <person name="Hellsten U."/>
            <person name="Grimwood J."/>
            <person name="Chapman J.A."/>
            <person name="Shapiro H."/>
            <person name="Aerts A."/>
            <person name="Otillar R.P."/>
            <person name="Terry A.Y."/>
            <person name="Boore J.L."/>
            <person name="Simakov O."/>
            <person name="Marletaz F."/>
            <person name="Cho S.-J."/>
            <person name="Edsinger-Gonzales E."/>
            <person name="Havlak P."/>
            <person name="Kuo D.-H."/>
            <person name="Larsson T."/>
            <person name="Lv J."/>
            <person name="Arendt D."/>
            <person name="Savage R."/>
            <person name="Osoegawa K."/>
            <person name="de Jong P."/>
            <person name="Lindberg D.R."/>
            <person name="Seaver E.C."/>
            <person name="Weisblat D.A."/>
            <person name="Putnam N.H."/>
            <person name="Grigoriev I.V."/>
            <person name="Rokhsar D.S."/>
        </authorList>
    </citation>
    <scope>NUCLEOTIDE SEQUENCE</scope>
    <source>
        <strain evidence="10">I ESC-2004</strain>
    </source>
</reference>
<dbReference type="STRING" id="283909.R7UK92"/>
<evidence type="ECO:0000256" key="6">
    <source>
        <dbReference type="SAM" id="Phobius"/>
    </source>
</evidence>
<dbReference type="PANTHER" id="PTHR45698:SF1">
    <property type="entry name" value="TRACE AMINE-ASSOCIATED RECEPTOR 13C-LIKE"/>
    <property type="match status" value="1"/>
</dbReference>
<dbReference type="OMA" id="FYDIAFY"/>
<dbReference type="AlphaFoldDB" id="R7UK92"/>
<keyword evidence="5" id="KW-0675">Receptor</keyword>
<dbReference type="Proteomes" id="UP000014760">
    <property type="component" value="Unassembled WGS sequence"/>
</dbReference>
<dbReference type="PROSITE" id="PS50262">
    <property type="entry name" value="G_PROTEIN_RECEP_F1_2"/>
    <property type="match status" value="1"/>
</dbReference>
<dbReference type="PANTHER" id="PTHR45698">
    <property type="entry name" value="TRACE AMINE-ASSOCIATED RECEPTOR 19N-RELATED"/>
    <property type="match status" value="1"/>
</dbReference>
<evidence type="ECO:0000256" key="2">
    <source>
        <dbReference type="ARBA" id="ARBA00022692"/>
    </source>
</evidence>
<organism evidence="8">
    <name type="scientific">Capitella teleta</name>
    <name type="common">Polychaete worm</name>
    <dbReference type="NCBI Taxonomy" id="283909"/>
    <lineage>
        <taxon>Eukaryota</taxon>
        <taxon>Metazoa</taxon>
        <taxon>Spiralia</taxon>
        <taxon>Lophotrochozoa</taxon>
        <taxon>Annelida</taxon>
        <taxon>Polychaeta</taxon>
        <taxon>Sedentaria</taxon>
        <taxon>Scolecida</taxon>
        <taxon>Capitellidae</taxon>
        <taxon>Capitella</taxon>
    </lineage>
</organism>
<keyword evidence="4 6" id="KW-0472">Membrane</keyword>
<feature type="domain" description="G-protein coupled receptors family 1 profile" evidence="7">
    <location>
        <begin position="48"/>
        <end position="311"/>
    </location>
</feature>
<dbReference type="GO" id="GO:0004930">
    <property type="term" value="F:G protein-coupled receptor activity"/>
    <property type="evidence" value="ECO:0007669"/>
    <property type="project" value="UniProtKB-KW"/>
</dbReference>
<evidence type="ECO:0000256" key="1">
    <source>
        <dbReference type="ARBA" id="ARBA00004370"/>
    </source>
</evidence>
<dbReference type="SMART" id="SM01381">
    <property type="entry name" value="7TM_GPCR_Srsx"/>
    <property type="match status" value="1"/>
</dbReference>
<evidence type="ECO:0000313" key="10">
    <source>
        <dbReference type="Proteomes" id="UP000014760"/>
    </source>
</evidence>
<proteinExistence type="inferred from homology"/>
<dbReference type="CDD" id="cd00637">
    <property type="entry name" value="7tm_classA_rhodopsin-like"/>
    <property type="match status" value="1"/>
</dbReference>
<dbReference type="GO" id="GO:0016020">
    <property type="term" value="C:membrane"/>
    <property type="evidence" value="ECO:0007669"/>
    <property type="project" value="UniProtKB-SubCell"/>
</dbReference>
<reference evidence="8 10" key="2">
    <citation type="journal article" date="2013" name="Nature">
        <title>Insights into bilaterian evolution from three spiralian genomes.</title>
        <authorList>
            <person name="Simakov O."/>
            <person name="Marletaz F."/>
            <person name="Cho S.J."/>
            <person name="Edsinger-Gonzales E."/>
            <person name="Havlak P."/>
            <person name="Hellsten U."/>
            <person name="Kuo D.H."/>
            <person name="Larsson T."/>
            <person name="Lv J."/>
            <person name="Arendt D."/>
            <person name="Savage R."/>
            <person name="Osoegawa K."/>
            <person name="de Jong P."/>
            <person name="Grimwood J."/>
            <person name="Chapman J.A."/>
            <person name="Shapiro H."/>
            <person name="Aerts A."/>
            <person name="Otillar R.P."/>
            <person name="Terry A.Y."/>
            <person name="Boore J.L."/>
            <person name="Grigoriev I.V."/>
            <person name="Lindberg D.R."/>
            <person name="Seaver E.C."/>
            <person name="Weisblat D.A."/>
            <person name="Putnam N.H."/>
            <person name="Rokhsar D.S."/>
        </authorList>
    </citation>
    <scope>NUCLEOTIDE SEQUENCE</scope>
    <source>
        <strain evidence="8 10">I ESC-2004</strain>
    </source>
</reference>
<protein>
    <recommendedName>
        <fullName evidence="7">G-protein coupled receptors family 1 profile domain-containing protein</fullName>
    </recommendedName>
</protein>
<dbReference type="Pfam" id="PF00001">
    <property type="entry name" value="7tm_1"/>
    <property type="match status" value="1"/>
</dbReference>
<comment type="subcellular location">
    <subcellularLocation>
        <location evidence="1">Membrane</location>
    </subcellularLocation>
</comment>
<evidence type="ECO:0000313" key="9">
    <source>
        <dbReference type="EnsemblMetazoa" id="CapteP96648"/>
    </source>
</evidence>
<dbReference type="HOGENOM" id="CLU_009579_5_2_1"/>
<evidence type="ECO:0000256" key="5">
    <source>
        <dbReference type="RuleBase" id="RU000688"/>
    </source>
</evidence>
<evidence type="ECO:0000313" key="8">
    <source>
        <dbReference type="EMBL" id="ELU06600.1"/>
    </source>
</evidence>
<keyword evidence="2 5" id="KW-0812">Transmembrane</keyword>